<evidence type="ECO:0000259" key="12">
    <source>
        <dbReference type="Pfam" id="PF07715"/>
    </source>
</evidence>
<dbReference type="SUPFAM" id="SSF49464">
    <property type="entry name" value="Carboxypeptidase regulatory domain-like"/>
    <property type="match status" value="1"/>
</dbReference>
<evidence type="ECO:0000259" key="11">
    <source>
        <dbReference type="Pfam" id="PF00593"/>
    </source>
</evidence>
<evidence type="ECO:0000256" key="4">
    <source>
        <dbReference type="ARBA" id="ARBA00022692"/>
    </source>
</evidence>
<keyword evidence="3 8" id="KW-1134">Transmembrane beta strand</keyword>
<dbReference type="Gene3D" id="2.60.40.1120">
    <property type="entry name" value="Carboxypeptidase-like, regulatory domain"/>
    <property type="match status" value="1"/>
</dbReference>
<dbReference type="InterPro" id="IPR023997">
    <property type="entry name" value="TonB-dep_OMP_SusC/RagA_CS"/>
</dbReference>
<evidence type="ECO:0000256" key="7">
    <source>
        <dbReference type="ARBA" id="ARBA00023237"/>
    </source>
</evidence>
<dbReference type="EMBL" id="FSRA01000002">
    <property type="protein sequence ID" value="SIO51658.1"/>
    <property type="molecule type" value="Genomic_DNA"/>
</dbReference>
<dbReference type="Proteomes" id="UP000185003">
    <property type="component" value="Unassembled WGS sequence"/>
</dbReference>
<feature type="signal peptide" evidence="10">
    <location>
        <begin position="1"/>
        <end position="36"/>
    </location>
</feature>
<evidence type="ECO:0000256" key="2">
    <source>
        <dbReference type="ARBA" id="ARBA00022448"/>
    </source>
</evidence>
<keyword evidence="6 8" id="KW-0472">Membrane</keyword>
<dbReference type="RefSeq" id="WP_074243209.1">
    <property type="nucleotide sequence ID" value="NZ_FSRA01000002.1"/>
</dbReference>
<dbReference type="Gene3D" id="2.170.130.10">
    <property type="entry name" value="TonB-dependent receptor, plug domain"/>
    <property type="match status" value="1"/>
</dbReference>
<feature type="domain" description="TonB-dependent receptor plug" evidence="12">
    <location>
        <begin position="128"/>
        <end position="236"/>
    </location>
</feature>
<dbReference type="InterPro" id="IPR037066">
    <property type="entry name" value="Plug_dom_sf"/>
</dbReference>
<accession>A0A1N6K515</accession>
<dbReference type="NCBIfam" id="TIGR04057">
    <property type="entry name" value="SusC_RagA_signa"/>
    <property type="match status" value="1"/>
</dbReference>
<organism evidence="13 14">
    <name type="scientific">Chitinophaga niabensis</name>
    <dbReference type="NCBI Taxonomy" id="536979"/>
    <lineage>
        <taxon>Bacteria</taxon>
        <taxon>Pseudomonadati</taxon>
        <taxon>Bacteroidota</taxon>
        <taxon>Chitinophagia</taxon>
        <taxon>Chitinophagales</taxon>
        <taxon>Chitinophagaceae</taxon>
        <taxon>Chitinophaga</taxon>
    </lineage>
</organism>
<evidence type="ECO:0000256" key="6">
    <source>
        <dbReference type="ARBA" id="ARBA00023136"/>
    </source>
</evidence>
<dbReference type="STRING" id="536979.SAMN04488055_5090"/>
<dbReference type="Pfam" id="PF07715">
    <property type="entry name" value="Plug"/>
    <property type="match status" value="1"/>
</dbReference>
<dbReference type="Gene3D" id="2.40.170.20">
    <property type="entry name" value="TonB-dependent receptor, beta-barrel domain"/>
    <property type="match status" value="1"/>
</dbReference>
<sequence>MKQQTSVSACISHARKWLLPFCLFFLFLLCSMVTFAQAVKVEGTVKDATGNSLPGVTVMVKGTKKGVATSDLGRFSIQAEKTDVLVFSFTGFTTKEETVGPRTTIDVTLLENVSTLNDVVVVGYGTQKKRDVTGAISSISAKAIEEKQPVSIFDAIQGAAPGVRVMSNSGAPGEDQDITVRGLSTLSDGGVRPLYIVDGVTMDNINAINPNDIQSIEILKDAASAAIYGSRSANGVIIITTKRGDDGKPKIDLNYLRSYSKLSNRVPQANRLERQMFDRRGNIGLDPKPDDSTSFARNADNDYQKLITQTAVRNQIDLGISGGNKNLNFFSSLQYLDDQGIVLRSYAKRLTLRNNIDYKPSKWFNMSTRLNFSFMDKNNINEGNVIRQALQRPPGMALYLPDGSFIYNNGGRRNPIAEAYLRKDLSKIYKGVLYQGFDFQLATPLRLHADVSADVELTRRTTFNSKLLDTGNPQASTGSDNTALPVRTQGNLYLSYQKNFNKVHNLAAMVGTNVEKNNQEEVNLAGRLFVTEAVETLNAAGEFTLTDIYSTGTLNSLVGFYGRLSYDYKGKYLFAATMRRDGSSRFGSDMRWGNFPSVSVGWRFSDENFMSHFKGGALTDGKIRASWGITGNQAIGDFDAVQQFVFGQYFYHDTSGVRTNDRLGNSLLKWEETAQSDIGIDLTFFNGRLVFVADYFVKKTSDLLYDAPLPLEVGYPGKARTNAGTIENKGIELSLTAYPISTKNFSWMTSINYTKIRNKITSLPGGDYVDGIWYVGQGMEAGNFYGYEYLGIYQYDESNAYTPDYRTRLTPQFQKDAHGNVIIQKNMKPILTGYQTPDGKAYTGDVKQLTTNGFVSKGGDVIWANQPDSKGELNGNIGNEDRKIIGYGQPRWSLGWSNTFRYKGISLSMNIYGNFGGSIYNENRRNLASFSNSNTTPEPHFIRNMWKYPGQITDSYLGGDKTADNFRRGNSQFLEDGSFVRLQTVRLGYELPKHIIKRARLQYANVFVYGNGLLTWTDYTGFDPEVSQRSVLKPGEDPGKFPRKRELGMGVNVTF</sequence>
<evidence type="ECO:0000256" key="1">
    <source>
        <dbReference type="ARBA" id="ARBA00004571"/>
    </source>
</evidence>
<evidence type="ECO:0000256" key="3">
    <source>
        <dbReference type="ARBA" id="ARBA00022452"/>
    </source>
</evidence>
<feature type="chain" id="PRO_5013337490" evidence="10">
    <location>
        <begin position="37"/>
        <end position="1055"/>
    </location>
</feature>
<dbReference type="InterPro" id="IPR000531">
    <property type="entry name" value="Beta-barrel_TonB"/>
</dbReference>
<feature type="domain" description="TonB-dependent receptor-like beta-barrel" evidence="11">
    <location>
        <begin position="404"/>
        <end position="805"/>
    </location>
</feature>
<dbReference type="Pfam" id="PF00593">
    <property type="entry name" value="TonB_dep_Rec_b-barrel"/>
    <property type="match status" value="1"/>
</dbReference>
<comment type="subcellular location">
    <subcellularLocation>
        <location evidence="1 8">Cell outer membrane</location>
        <topology evidence="1 8">Multi-pass membrane protein</topology>
    </subcellularLocation>
</comment>
<name>A0A1N6K515_9BACT</name>
<dbReference type="NCBIfam" id="TIGR04056">
    <property type="entry name" value="OMP_RagA_SusC"/>
    <property type="match status" value="1"/>
</dbReference>
<evidence type="ECO:0000256" key="9">
    <source>
        <dbReference type="RuleBase" id="RU003357"/>
    </source>
</evidence>
<dbReference type="InterPro" id="IPR036942">
    <property type="entry name" value="Beta-barrel_TonB_sf"/>
</dbReference>
<evidence type="ECO:0000256" key="8">
    <source>
        <dbReference type="PROSITE-ProRule" id="PRU01360"/>
    </source>
</evidence>
<keyword evidence="7 8" id="KW-0998">Cell outer membrane</keyword>
<comment type="similarity">
    <text evidence="8 9">Belongs to the TonB-dependent receptor family.</text>
</comment>
<gene>
    <name evidence="13" type="ORF">SAMN04488055_5090</name>
</gene>
<dbReference type="GO" id="GO:0009279">
    <property type="term" value="C:cell outer membrane"/>
    <property type="evidence" value="ECO:0007669"/>
    <property type="project" value="UniProtKB-SubCell"/>
</dbReference>
<dbReference type="PROSITE" id="PS52016">
    <property type="entry name" value="TONB_DEPENDENT_REC_3"/>
    <property type="match status" value="1"/>
</dbReference>
<reference evidence="13 14" key="1">
    <citation type="submission" date="2016-11" db="EMBL/GenBank/DDBJ databases">
        <authorList>
            <person name="Jaros S."/>
            <person name="Januszkiewicz K."/>
            <person name="Wedrychowicz H."/>
        </authorList>
    </citation>
    <scope>NUCLEOTIDE SEQUENCE [LARGE SCALE GENOMIC DNA]</scope>
    <source>
        <strain evidence="13 14">DSM 24787</strain>
    </source>
</reference>
<dbReference type="AlphaFoldDB" id="A0A1N6K515"/>
<protein>
    <submittedName>
        <fullName evidence="13">TonB-linked outer membrane protein, SusC/RagA family</fullName>
    </submittedName>
</protein>
<evidence type="ECO:0000313" key="13">
    <source>
        <dbReference type="EMBL" id="SIO51658.1"/>
    </source>
</evidence>
<keyword evidence="10" id="KW-0732">Signal</keyword>
<dbReference type="InterPro" id="IPR023996">
    <property type="entry name" value="TonB-dep_OMP_SusC/RagA"/>
</dbReference>
<dbReference type="InterPro" id="IPR008969">
    <property type="entry name" value="CarboxyPept-like_regulatory"/>
</dbReference>
<evidence type="ECO:0000313" key="14">
    <source>
        <dbReference type="Proteomes" id="UP000185003"/>
    </source>
</evidence>
<dbReference type="InterPro" id="IPR039426">
    <property type="entry name" value="TonB-dep_rcpt-like"/>
</dbReference>
<keyword evidence="5 9" id="KW-0798">TonB box</keyword>
<keyword evidence="4 8" id="KW-0812">Transmembrane</keyword>
<dbReference type="Pfam" id="PF13715">
    <property type="entry name" value="CarbopepD_reg_2"/>
    <property type="match status" value="1"/>
</dbReference>
<evidence type="ECO:0000256" key="5">
    <source>
        <dbReference type="ARBA" id="ARBA00023077"/>
    </source>
</evidence>
<keyword evidence="14" id="KW-1185">Reference proteome</keyword>
<evidence type="ECO:0000256" key="10">
    <source>
        <dbReference type="SAM" id="SignalP"/>
    </source>
</evidence>
<dbReference type="InterPro" id="IPR012910">
    <property type="entry name" value="Plug_dom"/>
</dbReference>
<proteinExistence type="inferred from homology"/>
<keyword evidence="2 8" id="KW-0813">Transport</keyword>
<dbReference type="SUPFAM" id="SSF56935">
    <property type="entry name" value="Porins"/>
    <property type="match status" value="1"/>
</dbReference>